<keyword evidence="3" id="KW-0547">Nucleotide-binding</keyword>
<organism evidence="3 4">
    <name type="scientific">Segatella copri</name>
    <dbReference type="NCBI Taxonomy" id="165179"/>
    <lineage>
        <taxon>Bacteria</taxon>
        <taxon>Pseudomonadati</taxon>
        <taxon>Bacteroidota</taxon>
        <taxon>Bacteroidia</taxon>
        <taxon>Bacteroidales</taxon>
        <taxon>Prevotellaceae</taxon>
        <taxon>Segatella</taxon>
    </lineage>
</organism>
<name>A0A3E5DQ19_9BACT</name>
<dbReference type="PANTHER" id="PTHR33295:SF7">
    <property type="entry name" value="ATPASE"/>
    <property type="match status" value="1"/>
</dbReference>
<dbReference type="InterPro" id="IPR041682">
    <property type="entry name" value="AAA_14"/>
</dbReference>
<dbReference type="InterPro" id="IPR025420">
    <property type="entry name" value="DUF4143"/>
</dbReference>
<dbReference type="SUPFAM" id="SSF52540">
    <property type="entry name" value="P-loop containing nucleoside triphosphate hydrolases"/>
    <property type="match status" value="1"/>
</dbReference>
<feature type="domain" description="AAA" evidence="1">
    <location>
        <begin position="18"/>
        <end position="152"/>
    </location>
</feature>
<dbReference type="PANTHER" id="PTHR33295">
    <property type="entry name" value="ATPASE"/>
    <property type="match status" value="1"/>
</dbReference>
<sequence length="433" mass="49574">MERFIMQDLIAWKNREDRKPLILLGARQVGKTYILKEFGQREFENVAYINCDNNAMAKDLFASDYNIDRILLTIGAITGVNIEAGKTLIIMDEIQELYRGLASLKYFCENAREYHVAVAGSLLGLSLHQGESYPVGKVNTLEMYPMTFEEFLWARGFKQRMDLLQHGMWDVVKSLRTLYIQHLREYYLVGGMPEAVNKFIETNDANAVREVQEEIIRAYEKDISKHAPKEQVVRINQVWNSIPSQLAKENKKFIYGIVKQGARAKDYELAIQWLIDAGLVYKISRVKTLGLPLKIHEDISAFKLYLLDCGLLGAMSKTPPALLLLPSNDNTGKGDFTENFVCCQLESLHQIPIYYYSKENSQLELDFVIQVGMQVIPVEVKAEENLQSKSLKMTIAKNPGMKGLRFSMSDYREQDDITNVPLYGARGYLETYN</sequence>
<dbReference type="RefSeq" id="WP_117587927.1">
    <property type="nucleotide sequence ID" value="NZ_CATKVV010000003.1"/>
</dbReference>
<dbReference type="Pfam" id="PF13173">
    <property type="entry name" value="AAA_14"/>
    <property type="match status" value="1"/>
</dbReference>
<evidence type="ECO:0000259" key="1">
    <source>
        <dbReference type="Pfam" id="PF13173"/>
    </source>
</evidence>
<evidence type="ECO:0000259" key="2">
    <source>
        <dbReference type="Pfam" id="PF13635"/>
    </source>
</evidence>
<accession>A0A3E5DQ19</accession>
<comment type="caution">
    <text evidence="3">The sequence shown here is derived from an EMBL/GenBank/DDBJ whole genome shotgun (WGS) entry which is preliminary data.</text>
</comment>
<keyword evidence="3" id="KW-0067">ATP-binding</keyword>
<gene>
    <name evidence="3" type="ORF">DWY11_01605</name>
</gene>
<dbReference type="Proteomes" id="UP000283872">
    <property type="component" value="Unassembled WGS sequence"/>
</dbReference>
<dbReference type="EMBL" id="QRVA01000002">
    <property type="protein sequence ID" value="RGS19470.1"/>
    <property type="molecule type" value="Genomic_DNA"/>
</dbReference>
<dbReference type="InterPro" id="IPR027417">
    <property type="entry name" value="P-loop_NTPase"/>
</dbReference>
<dbReference type="AlphaFoldDB" id="A0A3E5DQ19"/>
<feature type="domain" description="DUF4143" evidence="2">
    <location>
        <begin position="220"/>
        <end position="382"/>
    </location>
</feature>
<dbReference type="GO" id="GO:0005524">
    <property type="term" value="F:ATP binding"/>
    <property type="evidence" value="ECO:0007669"/>
    <property type="project" value="UniProtKB-KW"/>
</dbReference>
<dbReference type="Pfam" id="PF13635">
    <property type="entry name" value="DUF4143"/>
    <property type="match status" value="1"/>
</dbReference>
<proteinExistence type="predicted"/>
<protein>
    <submittedName>
        <fullName evidence="3">ATP-binding protein</fullName>
    </submittedName>
</protein>
<evidence type="ECO:0000313" key="4">
    <source>
        <dbReference type="Proteomes" id="UP000283872"/>
    </source>
</evidence>
<reference evidence="3 4" key="1">
    <citation type="submission" date="2018-08" db="EMBL/GenBank/DDBJ databases">
        <title>A genome reference for cultivated species of the human gut microbiota.</title>
        <authorList>
            <person name="Zou Y."/>
            <person name="Xue W."/>
            <person name="Luo G."/>
        </authorList>
    </citation>
    <scope>NUCLEOTIDE SEQUENCE [LARGE SCALE GENOMIC DNA]</scope>
    <source>
        <strain evidence="3 4">AF24-12</strain>
    </source>
</reference>
<evidence type="ECO:0000313" key="3">
    <source>
        <dbReference type="EMBL" id="RGS19470.1"/>
    </source>
</evidence>